<keyword evidence="4" id="KW-1185">Reference proteome</keyword>
<dbReference type="InterPro" id="IPR050563">
    <property type="entry name" value="4-hydroxybenzoyl-CoA_TE"/>
</dbReference>
<reference evidence="3 4" key="1">
    <citation type="journal article" date="2004" name="Appl. Environ. Microbiol.">
        <title>Mineralization of individual congeners of linear alkylbenzenesulfonate by defined pairs of heterotrophic bacteria.</title>
        <authorList>
            <person name="Schleheck D."/>
            <person name="Knepper T.P."/>
            <person name="Fischer K."/>
            <person name="Cook A.M."/>
        </authorList>
    </citation>
    <scope>NUCLEOTIDE SEQUENCE [LARGE SCALE GENOMIC DNA]</scope>
    <source>
        <strain evidence="4">DSM 14801 / SPH-1</strain>
    </source>
</reference>
<name>A9BWV5_DELAS</name>
<reference evidence="4" key="2">
    <citation type="submission" date="2007-11" db="EMBL/GenBank/DDBJ databases">
        <title>Complete sequence of Delftia acidovorans DSM 14801 / SPH-1.</title>
        <authorList>
            <person name="Copeland A."/>
            <person name="Lucas S."/>
            <person name="Lapidus A."/>
            <person name="Barry K."/>
            <person name="Glavina del Rio T."/>
            <person name="Dalin E."/>
            <person name="Tice H."/>
            <person name="Pitluck S."/>
            <person name="Lowry S."/>
            <person name="Clum A."/>
            <person name="Schmutz J."/>
            <person name="Larimer F."/>
            <person name="Land M."/>
            <person name="Hauser L."/>
            <person name="Kyrpides N."/>
            <person name="Kim E."/>
            <person name="Schleheck D."/>
            <person name="Richardson P."/>
        </authorList>
    </citation>
    <scope>NUCLEOTIDE SEQUENCE [LARGE SCALE GENOMIC DNA]</scope>
    <source>
        <strain evidence="4">DSM 14801 / SPH-1</strain>
    </source>
</reference>
<dbReference type="Gene3D" id="3.10.129.10">
    <property type="entry name" value="Hotdog Thioesterase"/>
    <property type="match status" value="1"/>
</dbReference>
<dbReference type="SUPFAM" id="SSF54637">
    <property type="entry name" value="Thioesterase/thiol ester dehydrase-isomerase"/>
    <property type="match status" value="1"/>
</dbReference>
<organism evidence="3 4">
    <name type="scientific">Delftia acidovorans (strain DSM 14801 / SPH-1)</name>
    <dbReference type="NCBI Taxonomy" id="398578"/>
    <lineage>
        <taxon>Bacteria</taxon>
        <taxon>Pseudomonadati</taxon>
        <taxon>Pseudomonadota</taxon>
        <taxon>Betaproteobacteria</taxon>
        <taxon>Burkholderiales</taxon>
        <taxon>Comamonadaceae</taxon>
        <taxon>Delftia</taxon>
    </lineage>
</organism>
<dbReference type="eggNOG" id="COG0824">
    <property type="taxonomic scope" value="Bacteria"/>
</dbReference>
<proteinExistence type="inferred from homology"/>
<accession>A9BWV5</accession>
<evidence type="ECO:0000313" key="3">
    <source>
        <dbReference type="EMBL" id="ABX36940.1"/>
    </source>
</evidence>
<dbReference type="PANTHER" id="PTHR31793:SF27">
    <property type="entry name" value="NOVEL THIOESTERASE SUPERFAMILY DOMAIN AND SAPOSIN A-TYPE DOMAIN CONTAINING PROTEIN (0610012H03RIK)"/>
    <property type="match status" value="1"/>
</dbReference>
<dbReference type="KEGG" id="dac:Daci_4309"/>
<evidence type="ECO:0000256" key="2">
    <source>
        <dbReference type="ARBA" id="ARBA00022801"/>
    </source>
</evidence>
<gene>
    <name evidence="3" type="ordered locus">Daci_4309</name>
</gene>
<dbReference type="InterPro" id="IPR029069">
    <property type="entry name" value="HotDog_dom_sf"/>
</dbReference>
<dbReference type="EMBL" id="CP000884">
    <property type="protein sequence ID" value="ABX36940.1"/>
    <property type="molecule type" value="Genomic_DNA"/>
</dbReference>
<dbReference type="AlphaFoldDB" id="A9BWV5"/>
<dbReference type="CDD" id="cd00586">
    <property type="entry name" value="4HBT"/>
    <property type="match status" value="1"/>
</dbReference>
<dbReference type="Pfam" id="PF13279">
    <property type="entry name" value="4HBT_2"/>
    <property type="match status" value="1"/>
</dbReference>
<dbReference type="Proteomes" id="UP000000784">
    <property type="component" value="Chromosome"/>
</dbReference>
<dbReference type="PANTHER" id="PTHR31793">
    <property type="entry name" value="4-HYDROXYBENZOYL-COA THIOESTERASE FAMILY MEMBER"/>
    <property type="match status" value="1"/>
</dbReference>
<evidence type="ECO:0000313" key="4">
    <source>
        <dbReference type="Proteomes" id="UP000000784"/>
    </source>
</evidence>
<protein>
    <submittedName>
        <fullName evidence="3">Thioesterase superfamily protein</fullName>
    </submittedName>
</protein>
<sequence>MRWRYNKETAGMRIEIPEYKKWVHEMRFKVRWGDMDAMGHVNNAMYFRYLETARIDWMVEAGMAPTPGGQGPVIVNAFCNFHQQLAYPDEVLLKMYVSDPGRTTFETWGTMERVSEPGVICAAGGGTVIWVDFPRQKAIELPDWVREMVGAGTSPG</sequence>
<dbReference type="HOGENOM" id="CLU_101141_2_2_4"/>
<keyword evidence="2" id="KW-0378">Hydrolase</keyword>
<dbReference type="GO" id="GO:0047617">
    <property type="term" value="F:fatty acyl-CoA hydrolase activity"/>
    <property type="evidence" value="ECO:0007669"/>
    <property type="project" value="TreeGrafter"/>
</dbReference>
<dbReference type="STRING" id="398578.Daci_4309"/>
<comment type="similarity">
    <text evidence="1">Belongs to the 4-hydroxybenzoyl-CoA thioesterase family.</text>
</comment>
<evidence type="ECO:0000256" key="1">
    <source>
        <dbReference type="ARBA" id="ARBA00005953"/>
    </source>
</evidence>